<evidence type="ECO:0000259" key="2">
    <source>
        <dbReference type="PROSITE" id="PS50943"/>
    </source>
</evidence>
<dbReference type="OrthoDB" id="9814553at2"/>
<dbReference type="PANTHER" id="PTHR46797:SF2">
    <property type="entry name" value="TRANSCRIPTIONAL REGULATOR"/>
    <property type="match status" value="1"/>
</dbReference>
<reference evidence="3 4" key="1">
    <citation type="submission" date="2018-11" db="EMBL/GenBank/DDBJ databases">
        <title>Novel Erysipelotrichaceae bacterium isolated from small intestine of a swine.</title>
        <authorList>
            <person name="Kim J.S."/>
            <person name="Choe H."/>
            <person name="Lee Y.R."/>
            <person name="Kim K.M."/>
            <person name="Park D.S."/>
        </authorList>
    </citation>
    <scope>NUCLEOTIDE SEQUENCE [LARGE SCALE GENOMIC DNA]</scope>
    <source>
        <strain evidence="3 4">SG0102</strain>
    </source>
</reference>
<dbReference type="InterPro" id="IPR001387">
    <property type="entry name" value="Cro/C1-type_HTH"/>
</dbReference>
<dbReference type="Pfam" id="PF07883">
    <property type="entry name" value="Cupin_2"/>
    <property type="match status" value="1"/>
</dbReference>
<dbReference type="AlphaFoldDB" id="A0A3G9JMJ6"/>
<feature type="domain" description="HTH cro/C1-type" evidence="2">
    <location>
        <begin position="7"/>
        <end position="61"/>
    </location>
</feature>
<dbReference type="CDD" id="cd02209">
    <property type="entry name" value="cupin_XRE_C"/>
    <property type="match status" value="1"/>
</dbReference>
<sequence>MEIGHKIKELRLRNDLTLSELASRCEVTKGFLSQLERDLTSPNITTLENILEALGTNLTEFFSEEPEEQVVFKKEDIFVDKRDNETIEWIVPNAQKNAMEPIIVTIKPHQKTSVISSHNGEEFGYVLKGRIILVSDHQYKVKAKEVFYISGKKSHYLYNPTDQDVRVLWITNPPMF</sequence>
<evidence type="ECO:0000313" key="4">
    <source>
        <dbReference type="Proteomes" id="UP000268059"/>
    </source>
</evidence>
<evidence type="ECO:0000313" key="3">
    <source>
        <dbReference type="EMBL" id="BBH27231.1"/>
    </source>
</evidence>
<dbReference type="GO" id="GO:0003700">
    <property type="term" value="F:DNA-binding transcription factor activity"/>
    <property type="evidence" value="ECO:0007669"/>
    <property type="project" value="TreeGrafter"/>
</dbReference>
<dbReference type="GO" id="GO:0005829">
    <property type="term" value="C:cytosol"/>
    <property type="evidence" value="ECO:0007669"/>
    <property type="project" value="TreeGrafter"/>
</dbReference>
<dbReference type="PANTHER" id="PTHR46797">
    <property type="entry name" value="HTH-TYPE TRANSCRIPTIONAL REGULATOR"/>
    <property type="match status" value="1"/>
</dbReference>
<organism evidence="3 4">
    <name type="scientific">Intestinibaculum porci</name>
    <dbReference type="NCBI Taxonomy" id="2487118"/>
    <lineage>
        <taxon>Bacteria</taxon>
        <taxon>Bacillati</taxon>
        <taxon>Bacillota</taxon>
        <taxon>Erysipelotrichia</taxon>
        <taxon>Erysipelotrichales</taxon>
        <taxon>Erysipelotrichaceae</taxon>
        <taxon>Intestinibaculum</taxon>
    </lineage>
</organism>
<dbReference type="CDD" id="cd00093">
    <property type="entry name" value="HTH_XRE"/>
    <property type="match status" value="1"/>
</dbReference>
<dbReference type="InParanoid" id="A0A3G9JMJ6"/>
<keyword evidence="4" id="KW-1185">Reference proteome</keyword>
<dbReference type="SMART" id="SM00530">
    <property type="entry name" value="HTH_XRE"/>
    <property type="match status" value="1"/>
</dbReference>
<dbReference type="GO" id="GO:0003677">
    <property type="term" value="F:DNA binding"/>
    <property type="evidence" value="ECO:0007669"/>
    <property type="project" value="UniProtKB-KW"/>
</dbReference>
<dbReference type="EMBL" id="AP019309">
    <property type="protein sequence ID" value="BBH27231.1"/>
    <property type="molecule type" value="Genomic_DNA"/>
</dbReference>
<dbReference type="RefSeq" id="WP_125119980.1">
    <property type="nucleotide sequence ID" value="NZ_AP019309.1"/>
</dbReference>
<dbReference type="Gene3D" id="1.10.260.40">
    <property type="entry name" value="lambda repressor-like DNA-binding domains"/>
    <property type="match status" value="1"/>
</dbReference>
<dbReference type="InterPro" id="IPR014710">
    <property type="entry name" value="RmlC-like_jellyroll"/>
</dbReference>
<dbReference type="InterPro" id="IPR013096">
    <property type="entry name" value="Cupin_2"/>
</dbReference>
<keyword evidence="1" id="KW-0238">DNA-binding</keyword>
<dbReference type="Gene3D" id="2.60.120.10">
    <property type="entry name" value="Jelly Rolls"/>
    <property type="match status" value="1"/>
</dbReference>
<dbReference type="Pfam" id="PF01381">
    <property type="entry name" value="HTH_3"/>
    <property type="match status" value="1"/>
</dbReference>
<protein>
    <submittedName>
        <fullName evidence="3">Transcriptional regulator</fullName>
    </submittedName>
</protein>
<name>A0A3G9JMJ6_9FIRM</name>
<dbReference type="PROSITE" id="PS50943">
    <property type="entry name" value="HTH_CROC1"/>
    <property type="match status" value="1"/>
</dbReference>
<dbReference type="InterPro" id="IPR050807">
    <property type="entry name" value="TransReg_Diox_bact_type"/>
</dbReference>
<dbReference type="KEGG" id="ebm:SG0102_21650"/>
<gene>
    <name evidence="3" type="ORF">SG0102_21650</name>
</gene>
<dbReference type="Proteomes" id="UP000268059">
    <property type="component" value="Chromosome"/>
</dbReference>
<dbReference type="InterPro" id="IPR011051">
    <property type="entry name" value="RmlC_Cupin_sf"/>
</dbReference>
<dbReference type="SUPFAM" id="SSF47413">
    <property type="entry name" value="lambda repressor-like DNA-binding domains"/>
    <property type="match status" value="1"/>
</dbReference>
<accession>A0A3G9JMJ6</accession>
<proteinExistence type="predicted"/>
<evidence type="ECO:0000256" key="1">
    <source>
        <dbReference type="ARBA" id="ARBA00023125"/>
    </source>
</evidence>
<dbReference type="InterPro" id="IPR010982">
    <property type="entry name" value="Lambda_DNA-bd_dom_sf"/>
</dbReference>
<dbReference type="SUPFAM" id="SSF51182">
    <property type="entry name" value="RmlC-like cupins"/>
    <property type="match status" value="1"/>
</dbReference>